<reference evidence="1" key="1">
    <citation type="submission" date="2023-03" db="EMBL/GenBank/DDBJ databases">
        <authorList>
            <person name="Steffen K."/>
            <person name="Cardenas P."/>
        </authorList>
    </citation>
    <scope>NUCLEOTIDE SEQUENCE</scope>
</reference>
<dbReference type="PROSITE" id="PS51257">
    <property type="entry name" value="PROKAR_LIPOPROTEIN"/>
    <property type="match status" value="1"/>
</dbReference>
<evidence type="ECO:0000313" key="2">
    <source>
        <dbReference type="Proteomes" id="UP001174909"/>
    </source>
</evidence>
<accession>A0AA35WP01</accession>
<proteinExistence type="predicted"/>
<protein>
    <submittedName>
        <fullName evidence="1">Uncharacterized protein</fullName>
    </submittedName>
</protein>
<comment type="caution">
    <text evidence="1">The sequence shown here is derived from an EMBL/GenBank/DDBJ whole genome shotgun (WGS) entry which is preliminary data.</text>
</comment>
<dbReference type="EMBL" id="CASHTH010001860">
    <property type="protein sequence ID" value="CAI8021012.1"/>
    <property type="molecule type" value="Genomic_DNA"/>
</dbReference>
<name>A0AA35WP01_GEOBA</name>
<keyword evidence="2" id="KW-1185">Reference proteome</keyword>
<dbReference type="AlphaFoldDB" id="A0AA35WP01"/>
<organism evidence="1 2">
    <name type="scientific">Geodia barretti</name>
    <name type="common">Barrett's horny sponge</name>
    <dbReference type="NCBI Taxonomy" id="519541"/>
    <lineage>
        <taxon>Eukaryota</taxon>
        <taxon>Metazoa</taxon>
        <taxon>Porifera</taxon>
        <taxon>Demospongiae</taxon>
        <taxon>Heteroscleromorpha</taxon>
        <taxon>Tetractinellida</taxon>
        <taxon>Astrophorina</taxon>
        <taxon>Geodiidae</taxon>
        <taxon>Geodia</taxon>
    </lineage>
</organism>
<sequence>MKDMHSPDDNTVPSKLECVHVVHPYLVIGCPSALTSTENM</sequence>
<evidence type="ECO:0000313" key="1">
    <source>
        <dbReference type="EMBL" id="CAI8021012.1"/>
    </source>
</evidence>
<dbReference type="Proteomes" id="UP001174909">
    <property type="component" value="Unassembled WGS sequence"/>
</dbReference>
<gene>
    <name evidence="1" type="ORF">GBAR_LOCUS12500</name>
</gene>